<accession>A0AAV9U4D1</accession>
<dbReference type="PANTHER" id="PTHR12358:SF101">
    <property type="entry name" value="MITOCHONDRIAL IMPORT INNER MEMBRANE TRANSLOCASE SUBUNIT TIM54"/>
    <property type="match status" value="1"/>
</dbReference>
<comment type="similarity">
    <text evidence="2">Belongs to the TIM54 family.</text>
</comment>
<evidence type="ECO:0000313" key="13">
    <source>
        <dbReference type="EMBL" id="KAK6335510.1"/>
    </source>
</evidence>
<evidence type="ECO:0000256" key="3">
    <source>
        <dbReference type="ARBA" id="ARBA00020796"/>
    </source>
</evidence>
<evidence type="ECO:0000256" key="6">
    <source>
        <dbReference type="ARBA" id="ARBA00022792"/>
    </source>
</evidence>
<proteinExistence type="inferred from homology"/>
<dbReference type="Proteomes" id="UP001375240">
    <property type="component" value="Unassembled WGS sequence"/>
</dbReference>
<dbReference type="PANTHER" id="PTHR12358">
    <property type="entry name" value="SPHINGOSINE KINASE"/>
    <property type="match status" value="1"/>
</dbReference>
<protein>
    <recommendedName>
        <fullName evidence="3">Mitochondrial import inner membrane translocase subunit TIM54</fullName>
    </recommendedName>
</protein>
<evidence type="ECO:0000256" key="2">
    <source>
        <dbReference type="ARBA" id="ARBA00006355"/>
    </source>
</evidence>
<feature type="compositionally biased region" description="Basic and acidic residues" evidence="12">
    <location>
        <begin position="196"/>
        <end position="207"/>
    </location>
</feature>
<evidence type="ECO:0000256" key="10">
    <source>
        <dbReference type="ARBA" id="ARBA00023128"/>
    </source>
</evidence>
<evidence type="ECO:0000256" key="9">
    <source>
        <dbReference type="ARBA" id="ARBA00023010"/>
    </source>
</evidence>
<evidence type="ECO:0000256" key="8">
    <source>
        <dbReference type="ARBA" id="ARBA00022989"/>
    </source>
</evidence>
<evidence type="ECO:0000313" key="14">
    <source>
        <dbReference type="Proteomes" id="UP001375240"/>
    </source>
</evidence>
<keyword evidence="7" id="KW-0653">Protein transport</keyword>
<keyword evidence="5" id="KW-0812">Transmembrane</keyword>
<dbReference type="InterPro" id="IPR050187">
    <property type="entry name" value="Lipid_Phosphate_FormReg"/>
</dbReference>
<reference evidence="13 14" key="1">
    <citation type="submission" date="2019-10" db="EMBL/GenBank/DDBJ databases">
        <authorList>
            <person name="Palmer J.M."/>
        </authorList>
    </citation>
    <scope>NUCLEOTIDE SEQUENCE [LARGE SCALE GENOMIC DNA]</scope>
    <source>
        <strain evidence="13 14">TWF696</strain>
    </source>
</reference>
<evidence type="ECO:0000256" key="5">
    <source>
        <dbReference type="ARBA" id="ARBA00022692"/>
    </source>
</evidence>
<dbReference type="AlphaFoldDB" id="A0AAV9U4D1"/>
<feature type="compositionally biased region" description="Basic and acidic residues" evidence="12">
    <location>
        <begin position="239"/>
        <end position="254"/>
    </location>
</feature>
<keyword evidence="10" id="KW-0496">Mitochondrion</keyword>
<name>A0AAV9U4D1_9PEZI</name>
<keyword evidence="11" id="KW-0472">Membrane</keyword>
<evidence type="ECO:0000256" key="4">
    <source>
        <dbReference type="ARBA" id="ARBA00022448"/>
    </source>
</evidence>
<dbReference type="Pfam" id="PF11711">
    <property type="entry name" value="Tim54"/>
    <property type="match status" value="1"/>
</dbReference>
<evidence type="ECO:0000256" key="7">
    <source>
        <dbReference type="ARBA" id="ARBA00022927"/>
    </source>
</evidence>
<keyword evidence="4" id="KW-0813">Transport</keyword>
<evidence type="ECO:0000256" key="1">
    <source>
        <dbReference type="ARBA" id="ARBA00004434"/>
    </source>
</evidence>
<organism evidence="13 14">
    <name type="scientific">Orbilia brochopaga</name>
    <dbReference type="NCBI Taxonomy" id="3140254"/>
    <lineage>
        <taxon>Eukaryota</taxon>
        <taxon>Fungi</taxon>
        <taxon>Dikarya</taxon>
        <taxon>Ascomycota</taxon>
        <taxon>Pezizomycotina</taxon>
        <taxon>Orbiliomycetes</taxon>
        <taxon>Orbiliales</taxon>
        <taxon>Orbiliaceae</taxon>
        <taxon>Orbilia</taxon>
    </lineage>
</organism>
<feature type="compositionally biased region" description="Basic and acidic residues" evidence="12">
    <location>
        <begin position="145"/>
        <end position="166"/>
    </location>
</feature>
<comment type="subcellular location">
    <subcellularLocation>
        <location evidence="1">Mitochondrion inner membrane</location>
        <topology evidence="1">Single-pass membrane protein</topology>
    </subcellularLocation>
</comment>
<feature type="region of interest" description="Disordered" evidence="12">
    <location>
        <begin position="230"/>
        <end position="279"/>
    </location>
</feature>
<dbReference type="EMBL" id="JAVHNQ010000012">
    <property type="protein sequence ID" value="KAK6335510.1"/>
    <property type="molecule type" value="Genomic_DNA"/>
</dbReference>
<comment type="caution">
    <text evidence="13">The sequence shown here is derived from an EMBL/GenBank/DDBJ whole genome shotgun (WGS) entry which is preliminary data.</text>
</comment>
<dbReference type="GO" id="GO:0005743">
    <property type="term" value="C:mitochondrial inner membrane"/>
    <property type="evidence" value="ECO:0007669"/>
    <property type="project" value="UniProtKB-SubCell"/>
</dbReference>
<feature type="region of interest" description="Disordered" evidence="12">
    <location>
        <begin position="135"/>
        <end position="168"/>
    </location>
</feature>
<keyword evidence="9" id="KW-0811">Translocation</keyword>
<dbReference type="GO" id="GO:0015031">
    <property type="term" value="P:protein transport"/>
    <property type="evidence" value="ECO:0007669"/>
    <property type="project" value="UniProtKB-KW"/>
</dbReference>
<keyword evidence="6" id="KW-0999">Mitochondrion inner membrane</keyword>
<sequence>MSEVPKKPNPAFEHVFLGLPKFKAKLPSKPWLVFIGLVATWTGLIVHDRREKKRAQAYWCDRISHLAQQPLPPTQLPRKVTVYLSSPPGDGITSAREYFKEYVKPVLVAAAVDYEVVEGRKTGEIRWKVAERTRRVRRGEDDTEGTEKEAAIKNSERSAGVTREEGPGGIVVVGRHTWKEYVRGLHEGWLGPADISEDHDQTEKKDALASTTPSQPVVASIDDILPAKEGEAAPQAAAVDEKSDSSSATKEEEKKKRKPAFPPPTIEQSEYPSATVPPSIPATFQPSKVIPFPHLLGFLNTPFRVQRYLTQRRLMDHVSREVAAVALGAYEPYNSREDVTDTYKVEETDWPKKWVDRLATGADEDSKDEPVREKTIVEELQVDGRIVDRMKRFVLPDDQGGAIGSPELD</sequence>
<keyword evidence="8" id="KW-1133">Transmembrane helix</keyword>
<feature type="region of interest" description="Disordered" evidence="12">
    <location>
        <begin position="193"/>
        <end position="218"/>
    </location>
</feature>
<keyword evidence="14" id="KW-1185">Reference proteome</keyword>
<dbReference type="InterPro" id="IPR021056">
    <property type="entry name" value="Mt_import_IM_translocase_Tim54"/>
</dbReference>
<evidence type="ECO:0000256" key="12">
    <source>
        <dbReference type="SAM" id="MobiDB-lite"/>
    </source>
</evidence>
<gene>
    <name evidence="13" type="primary">TIM54</name>
    <name evidence="13" type="ORF">TWF696_002283</name>
</gene>
<evidence type="ECO:0000256" key="11">
    <source>
        <dbReference type="ARBA" id="ARBA00023136"/>
    </source>
</evidence>